<protein>
    <submittedName>
        <fullName evidence="3">Uncharacterized protein</fullName>
    </submittedName>
</protein>
<organism evidence="3 4">
    <name type="scientific">Nonomuraea turkmeniaca</name>
    <dbReference type="NCBI Taxonomy" id="103838"/>
    <lineage>
        <taxon>Bacteria</taxon>
        <taxon>Bacillati</taxon>
        <taxon>Actinomycetota</taxon>
        <taxon>Actinomycetes</taxon>
        <taxon>Streptosporangiales</taxon>
        <taxon>Streptosporangiaceae</taxon>
        <taxon>Nonomuraea</taxon>
    </lineage>
</organism>
<sequence>MVSTVVAAGLVIAFACIVVYMVWSLISGRHSLRRGSGNPGIPSRSGSGMPGDSGYDGGGFSGGDGGGGGGD</sequence>
<feature type="compositionally biased region" description="Gly residues" evidence="1">
    <location>
        <begin position="48"/>
        <end position="71"/>
    </location>
</feature>
<comment type="caution">
    <text evidence="3">The sequence shown here is derived from an EMBL/GenBank/DDBJ whole genome shotgun (WGS) entry which is preliminary data.</text>
</comment>
<feature type="region of interest" description="Disordered" evidence="1">
    <location>
        <begin position="30"/>
        <end position="71"/>
    </location>
</feature>
<keyword evidence="2" id="KW-0812">Transmembrane</keyword>
<evidence type="ECO:0000313" key="4">
    <source>
        <dbReference type="Proteomes" id="UP000309128"/>
    </source>
</evidence>
<dbReference type="EMBL" id="VCKY01000130">
    <property type="protein sequence ID" value="TMR12744.1"/>
    <property type="molecule type" value="Genomic_DNA"/>
</dbReference>
<dbReference type="Proteomes" id="UP000309128">
    <property type="component" value="Unassembled WGS sequence"/>
</dbReference>
<reference evidence="3 4" key="1">
    <citation type="submission" date="2019-05" db="EMBL/GenBank/DDBJ databases">
        <title>Draft genome sequence of Nonomuraea turkmeniaca DSM 43926.</title>
        <authorList>
            <person name="Saricaoglu S."/>
            <person name="Isik K."/>
        </authorList>
    </citation>
    <scope>NUCLEOTIDE SEQUENCE [LARGE SCALE GENOMIC DNA]</scope>
    <source>
        <strain evidence="3 4">DSM 43926</strain>
    </source>
</reference>
<keyword evidence="4" id="KW-1185">Reference proteome</keyword>
<evidence type="ECO:0000313" key="3">
    <source>
        <dbReference type="EMBL" id="TMR12744.1"/>
    </source>
</evidence>
<dbReference type="OrthoDB" id="10002470at2"/>
<dbReference type="RefSeq" id="WP_138670387.1">
    <property type="nucleotide sequence ID" value="NZ_VCKY01000130.1"/>
</dbReference>
<keyword evidence="2" id="KW-0472">Membrane</keyword>
<proteinExistence type="predicted"/>
<name>A0A5S4F983_9ACTN</name>
<gene>
    <name evidence="3" type="ORF">ETD86_32040</name>
</gene>
<dbReference type="AlphaFoldDB" id="A0A5S4F983"/>
<evidence type="ECO:0000256" key="1">
    <source>
        <dbReference type="SAM" id="MobiDB-lite"/>
    </source>
</evidence>
<feature type="transmembrane region" description="Helical" evidence="2">
    <location>
        <begin position="6"/>
        <end position="26"/>
    </location>
</feature>
<keyword evidence="2" id="KW-1133">Transmembrane helix</keyword>
<accession>A0A5S4F983</accession>
<evidence type="ECO:0000256" key="2">
    <source>
        <dbReference type="SAM" id="Phobius"/>
    </source>
</evidence>